<feature type="transmembrane region" description="Helical" evidence="1">
    <location>
        <begin position="134"/>
        <end position="164"/>
    </location>
</feature>
<evidence type="ECO:0000313" key="2">
    <source>
        <dbReference type="EMBL" id="MFC4619090.1"/>
    </source>
</evidence>
<protein>
    <submittedName>
        <fullName evidence="2">Tryptophan transporter</fullName>
    </submittedName>
</protein>
<name>A0ABV9GR15_9BACL</name>
<evidence type="ECO:0000313" key="3">
    <source>
        <dbReference type="Proteomes" id="UP001596022"/>
    </source>
</evidence>
<keyword evidence="1" id="KW-0812">Transmembrane</keyword>
<comment type="caution">
    <text evidence="2">The sequence shown here is derived from an EMBL/GenBank/DDBJ whole genome shotgun (WGS) entry which is preliminary data.</text>
</comment>
<organism evidence="2 3">
    <name type="scientific">Camelliibacillus cellulosilyticus</name>
    <dbReference type="NCBI Taxonomy" id="2174486"/>
    <lineage>
        <taxon>Bacteria</taxon>
        <taxon>Bacillati</taxon>
        <taxon>Bacillota</taxon>
        <taxon>Bacilli</taxon>
        <taxon>Bacillales</taxon>
        <taxon>Sporolactobacillaceae</taxon>
        <taxon>Camelliibacillus</taxon>
    </lineage>
</organism>
<dbReference type="InterPro" id="IPR031360">
    <property type="entry name" value="TrpP"/>
</dbReference>
<feature type="transmembrane region" description="Helical" evidence="1">
    <location>
        <begin position="102"/>
        <end position="128"/>
    </location>
</feature>
<accession>A0ABV9GR15</accession>
<dbReference type="Proteomes" id="UP001596022">
    <property type="component" value="Unassembled WGS sequence"/>
</dbReference>
<evidence type="ECO:0000256" key="1">
    <source>
        <dbReference type="SAM" id="Phobius"/>
    </source>
</evidence>
<keyword evidence="3" id="KW-1185">Reference proteome</keyword>
<dbReference type="Pfam" id="PF17099">
    <property type="entry name" value="TrpP"/>
    <property type="match status" value="1"/>
</dbReference>
<reference evidence="3" key="1">
    <citation type="journal article" date="2019" name="Int. J. Syst. Evol. Microbiol.">
        <title>The Global Catalogue of Microorganisms (GCM) 10K type strain sequencing project: providing services to taxonomists for standard genome sequencing and annotation.</title>
        <authorList>
            <consortium name="The Broad Institute Genomics Platform"/>
            <consortium name="The Broad Institute Genome Sequencing Center for Infectious Disease"/>
            <person name="Wu L."/>
            <person name="Ma J."/>
        </authorList>
    </citation>
    <scope>NUCLEOTIDE SEQUENCE [LARGE SCALE GENOMIC DNA]</scope>
    <source>
        <strain evidence="3">CGMCC 1.16306</strain>
    </source>
</reference>
<keyword evidence="1" id="KW-1133">Transmembrane helix</keyword>
<sequence>MKKINKLVLIALLLAVGTALHAIVPGFFFGMKPDLLLSTMFIAIFLLADKTNVMIIGLVAGMLSGLTSTLPGGLPANLIDKIVTTLIIYLLFLAFRRLLPRVVNAIALTAVGTVISGTVFLTALMLVATLPTGFLAMFITVVLPAAAINTVFIAILFPIIIGILKQTNKNILNNSGYPMNK</sequence>
<proteinExistence type="predicted"/>
<dbReference type="RefSeq" id="WP_376846189.1">
    <property type="nucleotide sequence ID" value="NZ_JBHSFW010000005.1"/>
</dbReference>
<gene>
    <name evidence="2" type="ORF">ACFO4N_10230</name>
</gene>
<feature type="transmembrane region" description="Helical" evidence="1">
    <location>
        <begin position="78"/>
        <end position="95"/>
    </location>
</feature>
<dbReference type="EMBL" id="JBHSFW010000005">
    <property type="protein sequence ID" value="MFC4619090.1"/>
    <property type="molecule type" value="Genomic_DNA"/>
</dbReference>
<keyword evidence="1" id="KW-0472">Membrane</keyword>